<feature type="compositionally biased region" description="Basic and acidic residues" evidence="2">
    <location>
        <begin position="128"/>
        <end position="143"/>
    </location>
</feature>
<sequence>MQFLRATATAQDALELEMLPEIELTRLKRQYRIMENDRLKCVEDGGLRLHNQQVMVARLEYEKAELLLAIKNARASVFLRKDETDDEKLKGLLDQRTRFIDAIKSEKQQIAELNRQIGQVFDVQGSRATEKEKSDGYASEGERYPAQQARFYTGESIGSRDEEIQHGRSAKHETSR</sequence>
<evidence type="ECO:0000256" key="2">
    <source>
        <dbReference type="SAM" id="MobiDB-lite"/>
    </source>
</evidence>
<reference evidence="3" key="2">
    <citation type="journal article" date="2023" name="Commun. Biol.">
        <title>Intrasexual cuticular hydrocarbon dimorphism in a wasp sheds light on hydrocarbon biosynthesis genes in Hymenoptera.</title>
        <authorList>
            <person name="Moris V.C."/>
            <person name="Podsiadlowski L."/>
            <person name="Martin S."/>
            <person name="Oeyen J.P."/>
            <person name="Donath A."/>
            <person name="Petersen M."/>
            <person name="Wilbrandt J."/>
            <person name="Misof B."/>
            <person name="Liedtke D."/>
            <person name="Thamm M."/>
            <person name="Scheiner R."/>
            <person name="Schmitt T."/>
            <person name="Niehuis O."/>
        </authorList>
    </citation>
    <scope>NUCLEOTIDE SEQUENCE</scope>
    <source>
        <strain evidence="3">GBR_01_08_01A</strain>
    </source>
</reference>
<gene>
    <name evidence="3" type="ORF">KPH14_002385</name>
</gene>
<feature type="compositionally biased region" description="Basic and acidic residues" evidence="2">
    <location>
        <begin position="158"/>
        <end position="176"/>
    </location>
</feature>
<reference evidence="3" key="1">
    <citation type="submission" date="2021-08" db="EMBL/GenBank/DDBJ databases">
        <authorList>
            <person name="Misof B."/>
            <person name="Oliver O."/>
            <person name="Podsiadlowski L."/>
            <person name="Donath A."/>
            <person name="Peters R."/>
            <person name="Mayer C."/>
            <person name="Rust J."/>
            <person name="Gunkel S."/>
            <person name="Lesny P."/>
            <person name="Martin S."/>
            <person name="Oeyen J.P."/>
            <person name="Petersen M."/>
            <person name="Panagiotis P."/>
            <person name="Wilbrandt J."/>
            <person name="Tanja T."/>
        </authorList>
    </citation>
    <scope>NUCLEOTIDE SEQUENCE</scope>
    <source>
        <strain evidence="3">GBR_01_08_01A</strain>
        <tissue evidence="3">Thorax + abdomen</tissue>
    </source>
</reference>
<dbReference type="AlphaFoldDB" id="A0AAD9RLH3"/>
<protein>
    <submittedName>
        <fullName evidence="3">Uncharacterized protein</fullName>
    </submittedName>
</protein>
<feature type="coiled-coil region" evidence="1">
    <location>
        <begin position="56"/>
        <end position="116"/>
    </location>
</feature>
<dbReference type="EMBL" id="JAIFRP010000038">
    <property type="protein sequence ID" value="KAK2581934.1"/>
    <property type="molecule type" value="Genomic_DNA"/>
</dbReference>
<keyword evidence="4" id="KW-1185">Reference proteome</keyword>
<dbReference type="Proteomes" id="UP001258017">
    <property type="component" value="Unassembled WGS sequence"/>
</dbReference>
<feature type="region of interest" description="Disordered" evidence="2">
    <location>
        <begin position="124"/>
        <end position="176"/>
    </location>
</feature>
<dbReference type="PANTHER" id="PTHR21694:SF18">
    <property type="entry name" value="COILED-COIL DOMAIN-CONTAINING PROTEIN 63"/>
    <property type="match status" value="1"/>
</dbReference>
<organism evidence="3 4">
    <name type="scientific">Odynerus spinipes</name>
    <dbReference type="NCBI Taxonomy" id="1348599"/>
    <lineage>
        <taxon>Eukaryota</taxon>
        <taxon>Metazoa</taxon>
        <taxon>Ecdysozoa</taxon>
        <taxon>Arthropoda</taxon>
        <taxon>Hexapoda</taxon>
        <taxon>Insecta</taxon>
        <taxon>Pterygota</taxon>
        <taxon>Neoptera</taxon>
        <taxon>Endopterygota</taxon>
        <taxon>Hymenoptera</taxon>
        <taxon>Apocrita</taxon>
        <taxon>Aculeata</taxon>
        <taxon>Vespoidea</taxon>
        <taxon>Vespidae</taxon>
        <taxon>Eumeninae</taxon>
        <taxon>Odynerus</taxon>
    </lineage>
</organism>
<proteinExistence type="predicted"/>
<evidence type="ECO:0000256" key="1">
    <source>
        <dbReference type="SAM" id="Coils"/>
    </source>
</evidence>
<evidence type="ECO:0000313" key="4">
    <source>
        <dbReference type="Proteomes" id="UP001258017"/>
    </source>
</evidence>
<keyword evidence="1" id="KW-0175">Coiled coil</keyword>
<accession>A0AAD9RLH3</accession>
<evidence type="ECO:0000313" key="3">
    <source>
        <dbReference type="EMBL" id="KAK2581934.1"/>
    </source>
</evidence>
<dbReference type="InterPro" id="IPR051876">
    <property type="entry name" value="ODA-DC/CCD"/>
</dbReference>
<comment type="caution">
    <text evidence="3">The sequence shown here is derived from an EMBL/GenBank/DDBJ whole genome shotgun (WGS) entry which is preliminary data.</text>
</comment>
<name>A0AAD9RLH3_9HYME</name>
<dbReference type="PANTHER" id="PTHR21694">
    <property type="entry name" value="COILED-COIL DOMAIN-CONTAINING PROTEIN 63"/>
    <property type="match status" value="1"/>
</dbReference>